<dbReference type="EMBL" id="MU150250">
    <property type="protein sequence ID" value="KAF9465012.1"/>
    <property type="molecule type" value="Genomic_DNA"/>
</dbReference>
<keyword evidence="3" id="KW-1185">Reference proteome</keyword>
<sequence>MQKSMREEVERMKTQFIFKQHELETTNRKPPSSVRPHRTFKGAPSTPMSLPSQIRGWNQSVANAYQSVPTEDIPKHPALSGNTKYHPKVPYRSPERTKKPNALPGFHNAFATSTPIRPSQQRLNIAKQRAIEETQTRDAPFLSAFNIPVSPPSSPMHHSHFSSTNQPKNAPDEPALAPSLDIDKDVDMTVDGDEVMLSEETADEVDPVEPFNWKIELNRIILTETLPPFTTPSFQNIIEAVASLELPPDTGHVYSAGCSQILETLSTTFRHNEFKKALNDISHSLSTMIPVISNARLHPPLAALYGLLTTLCYALPDFSSVLLMCSQDEDGSSNIIVHICETIRDHMEGSEKYAHKEILSKEVVSLLEALCFHTKDELINRLVIMPRTQASLLALLHSYQPTWLLIRGVRLLVLLATYTPLCRTLISMVDTNFPHIEQVVTPGRSPLVERLCYHLTETYRKDTECQVLKSSILTFFALLSHSDPEVHSALVGSAIFIPTIIIFISQLTTPIWDDSEELIDASSHAITLAIKTLNQALFLLHYLIFNTTPVFNLKQKLSSVNGIRHFNGLTHTFIVTFGRLCYADTPGWVNQEGSRELVLLTDMAREILDLVVDGPECDNIWQAYHIEHDNGSQTDEEELEANLLGKQ</sequence>
<feature type="region of interest" description="Disordered" evidence="1">
    <location>
        <begin position="148"/>
        <end position="175"/>
    </location>
</feature>
<organism evidence="2 3">
    <name type="scientific">Collybia nuda</name>
    <dbReference type="NCBI Taxonomy" id="64659"/>
    <lineage>
        <taxon>Eukaryota</taxon>
        <taxon>Fungi</taxon>
        <taxon>Dikarya</taxon>
        <taxon>Basidiomycota</taxon>
        <taxon>Agaricomycotina</taxon>
        <taxon>Agaricomycetes</taxon>
        <taxon>Agaricomycetidae</taxon>
        <taxon>Agaricales</taxon>
        <taxon>Tricholomatineae</taxon>
        <taxon>Clitocybaceae</taxon>
        <taxon>Collybia</taxon>
    </lineage>
</organism>
<evidence type="ECO:0000313" key="2">
    <source>
        <dbReference type="EMBL" id="KAF9465012.1"/>
    </source>
</evidence>
<dbReference type="AlphaFoldDB" id="A0A9P5YAD1"/>
<accession>A0A9P5YAD1</accession>
<dbReference type="OrthoDB" id="3366922at2759"/>
<gene>
    <name evidence="2" type="ORF">BDZ94DRAFT_1255094</name>
</gene>
<dbReference type="InterPro" id="IPR016024">
    <property type="entry name" value="ARM-type_fold"/>
</dbReference>
<reference evidence="2" key="1">
    <citation type="submission" date="2020-11" db="EMBL/GenBank/DDBJ databases">
        <authorList>
            <consortium name="DOE Joint Genome Institute"/>
            <person name="Ahrendt S."/>
            <person name="Riley R."/>
            <person name="Andreopoulos W."/>
            <person name="Labutti K."/>
            <person name="Pangilinan J."/>
            <person name="Ruiz-Duenas F.J."/>
            <person name="Barrasa J.M."/>
            <person name="Sanchez-Garcia M."/>
            <person name="Camarero S."/>
            <person name="Miyauchi S."/>
            <person name="Serrano A."/>
            <person name="Linde D."/>
            <person name="Babiker R."/>
            <person name="Drula E."/>
            <person name="Ayuso-Fernandez I."/>
            <person name="Pacheco R."/>
            <person name="Padilla G."/>
            <person name="Ferreira P."/>
            <person name="Barriuso J."/>
            <person name="Kellner H."/>
            <person name="Castanera R."/>
            <person name="Alfaro M."/>
            <person name="Ramirez L."/>
            <person name="Pisabarro A.G."/>
            <person name="Kuo A."/>
            <person name="Tritt A."/>
            <person name="Lipzen A."/>
            <person name="He G."/>
            <person name="Yan M."/>
            <person name="Ng V."/>
            <person name="Cullen D."/>
            <person name="Martin F."/>
            <person name="Rosso M.-N."/>
            <person name="Henrissat B."/>
            <person name="Hibbett D."/>
            <person name="Martinez A.T."/>
            <person name="Grigoriev I.V."/>
        </authorList>
    </citation>
    <scope>NUCLEOTIDE SEQUENCE</scope>
    <source>
        <strain evidence="2">CBS 247.69</strain>
    </source>
</reference>
<feature type="region of interest" description="Disordered" evidence="1">
    <location>
        <begin position="16"/>
        <end position="50"/>
    </location>
</feature>
<feature type="compositionally biased region" description="Basic and acidic residues" evidence="1">
    <location>
        <begin position="16"/>
        <end position="27"/>
    </location>
</feature>
<dbReference type="Proteomes" id="UP000807353">
    <property type="component" value="Unassembled WGS sequence"/>
</dbReference>
<feature type="region of interest" description="Disordered" evidence="1">
    <location>
        <begin position="71"/>
        <end position="105"/>
    </location>
</feature>
<protein>
    <submittedName>
        <fullName evidence="2">Uncharacterized protein</fullName>
    </submittedName>
</protein>
<name>A0A9P5YAD1_9AGAR</name>
<evidence type="ECO:0000313" key="3">
    <source>
        <dbReference type="Proteomes" id="UP000807353"/>
    </source>
</evidence>
<evidence type="ECO:0000256" key="1">
    <source>
        <dbReference type="SAM" id="MobiDB-lite"/>
    </source>
</evidence>
<dbReference type="SUPFAM" id="SSF48371">
    <property type="entry name" value="ARM repeat"/>
    <property type="match status" value="1"/>
</dbReference>
<comment type="caution">
    <text evidence="2">The sequence shown here is derived from an EMBL/GenBank/DDBJ whole genome shotgun (WGS) entry which is preliminary data.</text>
</comment>
<proteinExistence type="predicted"/>